<sequence>VVLLLVGLIGSGKSTLAQALEQHVPRFRRCNQDDLGSRQRVEALARQCLEEGLSVCIDRTNFDARQRATWIDIAREFPGTEAWVLVFDTPYEVCAQRLQQRTDHPTIKTPEEALPILSRFLSQYQAPSPHEGYTRILNLPP</sequence>
<dbReference type="Pfam" id="PF13671">
    <property type="entry name" value="AAA_33"/>
    <property type="match status" value="1"/>
</dbReference>
<keyword evidence="2" id="KW-0378">Hydrolase</keyword>
<dbReference type="InterPro" id="IPR027417">
    <property type="entry name" value="P-loop_NTPase"/>
</dbReference>
<name>A0A165R7Q0_9APHY</name>
<reference evidence="2 3" key="1">
    <citation type="journal article" date="2016" name="Mol. Biol. Evol.">
        <title>Comparative Genomics of Early-Diverging Mushroom-Forming Fungi Provides Insights into the Origins of Lignocellulose Decay Capabilities.</title>
        <authorList>
            <person name="Nagy L.G."/>
            <person name="Riley R."/>
            <person name="Tritt A."/>
            <person name="Adam C."/>
            <person name="Daum C."/>
            <person name="Floudas D."/>
            <person name="Sun H."/>
            <person name="Yadav J.S."/>
            <person name="Pangilinan J."/>
            <person name="Larsson K.H."/>
            <person name="Matsuura K."/>
            <person name="Barry K."/>
            <person name="Labutti K."/>
            <person name="Kuo R."/>
            <person name="Ohm R.A."/>
            <person name="Bhattacharya S.S."/>
            <person name="Shirouzu T."/>
            <person name="Yoshinaga Y."/>
            <person name="Martin F.M."/>
            <person name="Grigoriev I.V."/>
            <person name="Hibbett D.S."/>
        </authorList>
    </citation>
    <scope>NUCLEOTIDE SEQUENCE [LARGE SCALE GENOMIC DNA]</scope>
    <source>
        <strain evidence="2 3">L-15889</strain>
    </source>
</reference>
<dbReference type="SUPFAM" id="SSF52540">
    <property type="entry name" value="P-loop containing nucleoside triphosphate hydrolases"/>
    <property type="match status" value="1"/>
</dbReference>
<dbReference type="PIRSF" id="PIRSF037081">
    <property type="entry name" value="P-loop_All4644_prd"/>
    <property type="match status" value="1"/>
</dbReference>
<dbReference type="InterPro" id="IPR017101">
    <property type="entry name" value="P-loop_ATP/GTP-bd_All4644_prd"/>
</dbReference>
<evidence type="ECO:0000313" key="2">
    <source>
        <dbReference type="EMBL" id="KZT70411.1"/>
    </source>
</evidence>
<gene>
    <name evidence="2" type="ORF">DAEQUDRAFT_646553</name>
</gene>
<dbReference type="GO" id="GO:0006281">
    <property type="term" value="P:DNA repair"/>
    <property type="evidence" value="ECO:0007669"/>
    <property type="project" value="TreeGrafter"/>
</dbReference>
<dbReference type="GO" id="GO:0046404">
    <property type="term" value="F:ATP-dependent polydeoxyribonucleotide 5'-hydroxyl-kinase activity"/>
    <property type="evidence" value="ECO:0007669"/>
    <property type="project" value="TreeGrafter"/>
</dbReference>
<keyword evidence="1" id="KW-0732">Signal</keyword>
<proteinExistence type="predicted"/>
<dbReference type="PANTHER" id="PTHR12083">
    <property type="entry name" value="BIFUNCTIONAL POLYNUCLEOTIDE PHOSPHATASE/KINASE"/>
    <property type="match status" value="1"/>
</dbReference>
<feature type="chain" id="PRO_5007865595" evidence="1">
    <location>
        <begin position="20"/>
        <end position="141"/>
    </location>
</feature>
<dbReference type="PRINTS" id="PR01100">
    <property type="entry name" value="SHIKIMTKNASE"/>
</dbReference>
<dbReference type="STRING" id="1314783.A0A165R7Q0"/>
<evidence type="ECO:0000313" key="3">
    <source>
        <dbReference type="Proteomes" id="UP000076727"/>
    </source>
</evidence>
<organism evidence="2 3">
    <name type="scientific">Daedalea quercina L-15889</name>
    <dbReference type="NCBI Taxonomy" id="1314783"/>
    <lineage>
        <taxon>Eukaryota</taxon>
        <taxon>Fungi</taxon>
        <taxon>Dikarya</taxon>
        <taxon>Basidiomycota</taxon>
        <taxon>Agaricomycotina</taxon>
        <taxon>Agaricomycetes</taxon>
        <taxon>Polyporales</taxon>
        <taxon>Fomitopsis</taxon>
    </lineage>
</organism>
<dbReference type="GO" id="GO:0046403">
    <property type="term" value="F:polynucleotide 3'-phosphatase activity"/>
    <property type="evidence" value="ECO:0007669"/>
    <property type="project" value="TreeGrafter"/>
</dbReference>
<dbReference type="AlphaFoldDB" id="A0A165R7Q0"/>
<dbReference type="EMBL" id="KV429051">
    <property type="protein sequence ID" value="KZT70411.1"/>
    <property type="molecule type" value="Genomic_DNA"/>
</dbReference>
<dbReference type="Proteomes" id="UP000076727">
    <property type="component" value="Unassembled WGS sequence"/>
</dbReference>
<dbReference type="Gene3D" id="3.40.50.300">
    <property type="entry name" value="P-loop containing nucleotide triphosphate hydrolases"/>
    <property type="match status" value="1"/>
</dbReference>
<accession>A0A165R7Q0</accession>
<feature type="non-terminal residue" evidence="2">
    <location>
        <position position="1"/>
    </location>
</feature>
<feature type="non-terminal residue" evidence="2">
    <location>
        <position position="141"/>
    </location>
</feature>
<protein>
    <submittedName>
        <fullName evidence="2">p-loop containing nucleoside triphosphate hydrolase protein</fullName>
    </submittedName>
</protein>
<evidence type="ECO:0000256" key="1">
    <source>
        <dbReference type="SAM" id="SignalP"/>
    </source>
</evidence>
<dbReference type="OrthoDB" id="3512845at2759"/>
<dbReference type="GO" id="GO:0003690">
    <property type="term" value="F:double-stranded DNA binding"/>
    <property type="evidence" value="ECO:0007669"/>
    <property type="project" value="TreeGrafter"/>
</dbReference>
<dbReference type="PANTHER" id="PTHR12083:SF9">
    <property type="entry name" value="BIFUNCTIONAL POLYNUCLEOTIDE PHOSPHATASE_KINASE"/>
    <property type="match status" value="1"/>
</dbReference>
<keyword evidence="3" id="KW-1185">Reference proteome</keyword>
<feature type="signal peptide" evidence="1">
    <location>
        <begin position="1"/>
        <end position="19"/>
    </location>
</feature>